<dbReference type="Pfam" id="PF04925">
    <property type="entry name" value="SHQ1"/>
    <property type="match status" value="1"/>
</dbReference>
<dbReference type="AlphaFoldDB" id="A0A7R9CUK1"/>
<evidence type="ECO:0000256" key="1">
    <source>
        <dbReference type="ARBA" id="ARBA00005607"/>
    </source>
</evidence>
<dbReference type="GO" id="GO:0005737">
    <property type="term" value="C:cytoplasm"/>
    <property type="evidence" value="ECO:0007669"/>
    <property type="project" value="TreeGrafter"/>
</dbReference>
<gene>
    <name evidence="5" type="ORF">TPSB3V08_LOCUS3703</name>
</gene>
<dbReference type="GO" id="GO:0005654">
    <property type="term" value="C:nucleoplasm"/>
    <property type="evidence" value="ECO:0007669"/>
    <property type="project" value="TreeGrafter"/>
</dbReference>
<evidence type="ECO:0000256" key="2">
    <source>
        <dbReference type="ARBA" id="ARBA00013750"/>
    </source>
</evidence>
<accession>A0A7R9CUK1</accession>
<dbReference type="GO" id="GO:0051082">
    <property type="term" value="F:unfolded protein binding"/>
    <property type="evidence" value="ECO:0007669"/>
    <property type="project" value="TreeGrafter"/>
</dbReference>
<dbReference type="GO" id="GO:0000493">
    <property type="term" value="P:box H/ACA snoRNP assembly"/>
    <property type="evidence" value="ECO:0007669"/>
    <property type="project" value="InterPro"/>
</dbReference>
<dbReference type="PANTHER" id="PTHR12967:SF0">
    <property type="entry name" value="PROTEIN SHQ1 HOMOLOG"/>
    <property type="match status" value="1"/>
</dbReference>
<feature type="region of interest" description="Disordered" evidence="3">
    <location>
        <begin position="518"/>
        <end position="558"/>
    </location>
</feature>
<organism evidence="5">
    <name type="scientific">Timema poppense</name>
    <name type="common">Walking stick</name>
    <dbReference type="NCBI Taxonomy" id="170557"/>
    <lineage>
        <taxon>Eukaryota</taxon>
        <taxon>Metazoa</taxon>
        <taxon>Ecdysozoa</taxon>
        <taxon>Arthropoda</taxon>
        <taxon>Hexapoda</taxon>
        <taxon>Insecta</taxon>
        <taxon>Pterygota</taxon>
        <taxon>Neoptera</taxon>
        <taxon>Polyneoptera</taxon>
        <taxon>Phasmatodea</taxon>
        <taxon>Timematodea</taxon>
        <taxon>Timematoidea</taxon>
        <taxon>Timematidae</taxon>
        <taxon>Timema</taxon>
    </lineage>
</organism>
<evidence type="ECO:0000259" key="4">
    <source>
        <dbReference type="PROSITE" id="PS51203"/>
    </source>
</evidence>
<dbReference type="CDD" id="cd06463">
    <property type="entry name" value="p23_like"/>
    <property type="match status" value="1"/>
</dbReference>
<comment type="similarity">
    <text evidence="1">Belongs to the SHQ1 family.</text>
</comment>
<dbReference type="PANTHER" id="PTHR12967">
    <property type="entry name" value="PROTEIN SHQ1 HOMOLOG"/>
    <property type="match status" value="1"/>
</dbReference>
<name>A0A7R9CUK1_TIMPO</name>
<dbReference type="Pfam" id="PF21413">
    <property type="entry name" value="SHQ1-like_CS"/>
    <property type="match status" value="1"/>
</dbReference>
<dbReference type="InterPro" id="IPR007009">
    <property type="entry name" value="Shq1_C"/>
</dbReference>
<evidence type="ECO:0000256" key="3">
    <source>
        <dbReference type="SAM" id="MobiDB-lite"/>
    </source>
</evidence>
<protein>
    <recommendedName>
        <fullName evidence="2">Protein SHQ1 homolog</fullName>
    </recommendedName>
</protein>
<sequence length="558" mass="62303">MNPHLRGWRVENHLGKNKTVHPTEIQTSISTSSADELNMTSALANYATEADKKNLNTDINKMLTPRFELSQTDSLLTVIIYAPYTNIAETEVFVEENQFIFYSSPYYLRLHLPGLVEESRDSHGSYSADEGKFVINVSKVTPGQNFPDLDLLTSLLSPPGKRVDISPGIQVIGDGPNAGPSVDEESEEEFEWFLEQKISEPEPNSLTIDGPKYGFANQKAGVFRNLQYESSELLDLPSPDTTPASYRSSLRIQREQEDFNEDHYLADLMDNPDIPALLAYKSPWNGQKVEEINFTVAEQDTMKELPNQEFLLDKEVNKMIYLGVVDLLAGYCYNHRSTLGENTSESAWTINKLSATLCWLECFSDLRDVVLAAIRRSLCYPLHRHWDLSVKVLEDVVQVLRLGKKQVLKCLLEVHSLFNSSEPRYLLNQLYIRDYCVWIQQASNYKLASIADALSKTTVGKDDVGLELLELEHAAQLVLGEETSKHSVAELSNTLTGLCLSNNLADSSSSVSHNQISALCQENDSSSSSDSDSDSTSDSSDSSSLDSDDFSFDEIVAS</sequence>
<proteinExistence type="inferred from homology"/>
<dbReference type="Gene3D" id="2.60.40.790">
    <property type="match status" value="1"/>
</dbReference>
<dbReference type="InterPro" id="IPR007052">
    <property type="entry name" value="CS_dom"/>
</dbReference>
<dbReference type="InterPro" id="IPR048696">
    <property type="entry name" value="SHQ1-like_CS"/>
</dbReference>
<dbReference type="SUPFAM" id="SSF49764">
    <property type="entry name" value="HSP20-like chaperones"/>
    <property type="match status" value="1"/>
</dbReference>
<dbReference type="InterPro" id="IPR008978">
    <property type="entry name" value="HSP20-like_chaperone"/>
</dbReference>
<reference evidence="5" key="1">
    <citation type="submission" date="2020-11" db="EMBL/GenBank/DDBJ databases">
        <authorList>
            <person name="Tran Van P."/>
        </authorList>
    </citation>
    <scope>NUCLEOTIDE SEQUENCE</scope>
</reference>
<dbReference type="InterPro" id="IPR039742">
    <property type="entry name" value="Shq1"/>
</dbReference>
<dbReference type="PROSITE" id="PS51203">
    <property type="entry name" value="CS"/>
    <property type="match status" value="1"/>
</dbReference>
<dbReference type="EMBL" id="OD001652">
    <property type="protein sequence ID" value="CAD7402733.1"/>
    <property type="molecule type" value="Genomic_DNA"/>
</dbReference>
<feature type="compositionally biased region" description="Low complexity" evidence="3">
    <location>
        <begin position="524"/>
        <end position="545"/>
    </location>
</feature>
<evidence type="ECO:0000313" key="5">
    <source>
        <dbReference type="EMBL" id="CAD7402733.1"/>
    </source>
</evidence>
<feature type="domain" description="CS" evidence="4">
    <location>
        <begin position="62"/>
        <end position="150"/>
    </location>
</feature>